<evidence type="ECO:0000313" key="2">
    <source>
        <dbReference type="EMBL" id="MCH5599228.1"/>
    </source>
</evidence>
<feature type="domain" description="MafB19-like deaminase" evidence="1">
    <location>
        <begin position="15"/>
        <end position="119"/>
    </location>
</feature>
<dbReference type="RefSeq" id="WP_240830914.1">
    <property type="nucleotide sequence ID" value="NZ_JAKWBL010000003.1"/>
</dbReference>
<accession>A0ABS9SLG2</accession>
<name>A0ABS9SLG2_9BACT</name>
<keyword evidence="3" id="KW-1185">Reference proteome</keyword>
<sequence length="120" mass="12884">MQVLGNSIPKIGDGRGTVAFVEVNGEKVFGVNSTLLGEGDKDLGRSWRDKIGLGAGKSQVFFHAEANSLMNAHAKNGGLPSKMTMYVDRATCANCRKYLPDLMKALGVKELNIIDKSGKK</sequence>
<dbReference type="SUPFAM" id="SSF53927">
    <property type="entry name" value="Cytidine deaminase-like"/>
    <property type="match status" value="1"/>
</dbReference>
<evidence type="ECO:0000313" key="3">
    <source>
        <dbReference type="Proteomes" id="UP001202248"/>
    </source>
</evidence>
<protein>
    <submittedName>
        <fullName evidence="2">Deaminase</fullName>
    </submittedName>
</protein>
<dbReference type="Pfam" id="PF14437">
    <property type="entry name" value="MafB19-deam"/>
    <property type="match status" value="1"/>
</dbReference>
<reference evidence="2 3" key="1">
    <citation type="submission" date="2022-02" db="EMBL/GenBank/DDBJ databases">
        <authorList>
            <person name="Min J."/>
        </authorList>
    </citation>
    <scope>NUCLEOTIDE SEQUENCE [LARGE SCALE GENOMIC DNA]</scope>
    <source>
        <strain evidence="2 3">GR10-1</strain>
    </source>
</reference>
<dbReference type="Gene3D" id="3.40.140.10">
    <property type="entry name" value="Cytidine Deaminase, domain 2"/>
    <property type="match status" value="1"/>
</dbReference>
<dbReference type="EMBL" id="JAKWBL010000003">
    <property type="protein sequence ID" value="MCH5599228.1"/>
    <property type="molecule type" value="Genomic_DNA"/>
</dbReference>
<proteinExistence type="predicted"/>
<gene>
    <name evidence="2" type="ORF">MKP09_15590</name>
</gene>
<comment type="caution">
    <text evidence="2">The sequence shown here is derived from an EMBL/GenBank/DDBJ whole genome shotgun (WGS) entry which is preliminary data.</text>
</comment>
<evidence type="ECO:0000259" key="1">
    <source>
        <dbReference type="Pfam" id="PF14437"/>
    </source>
</evidence>
<dbReference type="InterPro" id="IPR016193">
    <property type="entry name" value="Cytidine_deaminase-like"/>
</dbReference>
<dbReference type="InterPro" id="IPR058535">
    <property type="entry name" value="MafB19-deam"/>
</dbReference>
<organism evidence="2 3">
    <name type="scientific">Niabella ginsengisoli</name>
    <dbReference type="NCBI Taxonomy" id="522298"/>
    <lineage>
        <taxon>Bacteria</taxon>
        <taxon>Pseudomonadati</taxon>
        <taxon>Bacteroidota</taxon>
        <taxon>Chitinophagia</taxon>
        <taxon>Chitinophagales</taxon>
        <taxon>Chitinophagaceae</taxon>
        <taxon>Niabella</taxon>
    </lineage>
</organism>
<dbReference type="Proteomes" id="UP001202248">
    <property type="component" value="Unassembled WGS sequence"/>
</dbReference>